<dbReference type="InterPro" id="IPR023828">
    <property type="entry name" value="Peptidase_S8_Ser-AS"/>
</dbReference>
<dbReference type="PANTHER" id="PTHR43806">
    <property type="entry name" value="PEPTIDASE S8"/>
    <property type="match status" value="1"/>
</dbReference>
<keyword evidence="5" id="KW-0720">Serine protease</keyword>
<dbReference type="AlphaFoldDB" id="A0A9W9EGP6"/>
<feature type="domain" description="Peptidase S8/S53" evidence="8">
    <location>
        <begin position="94"/>
        <end position="313"/>
    </location>
</feature>
<evidence type="ECO:0000259" key="8">
    <source>
        <dbReference type="Pfam" id="PF00082"/>
    </source>
</evidence>
<dbReference type="InterPro" id="IPR050131">
    <property type="entry name" value="Peptidase_S8_subtilisin-like"/>
</dbReference>
<keyword evidence="10" id="KW-1185">Reference proteome</keyword>
<feature type="signal peptide" evidence="7">
    <location>
        <begin position="1"/>
        <end position="20"/>
    </location>
</feature>
<comment type="caution">
    <text evidence="9">The sequence shown here is derived from an EMBL/GenBank/DDBJ whole genome shotgun (WGS) entry which is preliminary data.</text>
</comment>
<dbReference type="OrthoDB" id="4227149at2759"/>
<protein>
    <recommendedName>
        <fullName evidence="8">Peptidase S8/S53 domain-containing protein</fullName>
    </recommendedName>
</protein>
<reference evidence="9" key="1">
    <citation type="submission" date="2022-11" db="EMBL/GenBank/DDBJ databases">
        <authorList>
            <person name="Petersen C."/>
        </authorList>
    </citation>
    <scope>NUCLEOTIDE SEQUENCE</scope>
    <source>
        <strain evidence="9">IBT 34128</strain>
    </source>
</reference>
<dbReference type="PANTHER" id="PTHR43806:SF58">
    <property type="entry name" value="ALKALINE PROTEASE 1-RELATED"/>
    <property type="match status" value="1"/>
</dbReference>
<dbReference type="EMBL" id="JAPMSZ010000012">
    <property type="protein sequence ID" value="KAJ5081492.1"/>
    <property type="molecule type" value="Genomic_DNA"/>
</dbReference>
<dbReference type="GO" id="GO:0004252">
    <property type="term" value="F:serine-type endopeptidase activity"/>
    <property type="evidence" value="ECO:0007669"/>
    <property type="project" value="InterPro"/>
</dbReference>
<dbReference type="InterPro" id="IPR015500">
    <property type="entry name" value="Peptidase_S8_subtilisin-rel"/>
</dbReference>
<dbReference type="GeneID" id="81399450"/>
<keyword evidence="3 7" id="KW-0732">Signal</keyword>
<evidence type="ECO:0000256" key="4">
    <source>
        <dbReference type="ARBA" id="ARBA00022801"/>
    </source>
</evidence>
<dbReference type="Pfam" id="PF00082">
    <property type="entry name" value="Peptidase_S8"/>
    <property type="match status" value="1"/>
</dbReference>
<dbReference type="SUPFAM" id="SSF52743">
    <property type="entry name" value="Subtilisin-like"/>
    <property type="match status" value="1"/>
</dbReference>
<keyword evidence="4" id="KW-0378">Hydrolase</keyword>
<dbReference type="Gene3D" id="3.40.50.200">
    <property type="entry name" value="Peptidase S8/S53 domain"/>
    <property type="match status" value="1"/>
</dbReference>
<keyword evidence="2" id="KW-0645">Protease</keyword>
<evidence type="ECO:0000256" key="5">
    <source>
        <dbReference type="ARBA" id="ARBA00022825"/>
    </source>
</evidence>
<evidence type="ECO:0000256" key="7">
    <source>
        <dbReference type="SAM" id="SignalP"/>
    </source>
</evidence>
<evidence type="ECO:0000256" key="3">
    <source>
        <dbReference type="ARBA" id="ARBA00022729"/>
    </source>
</evidence>
<dbReference type="PROSITE" id="PS00138">
    <property type="entry name" value="SUBTILASE_SER"/>
    <property type="match status" value="1"/>
</dbReference>
<dbReference type="InterPro" id="IPR000209">
    <property type="entry name" value="Peptidase_S8/S53_dom"/>
</dbReference>
<gene>
    <name evidence="9" type="ORF">NUU61_009756</name>
</gene>
<accession>A0A9W9EGP6</accession>
<evidence type="ECO:0000256" key="1">
    <source>
        <dbReference type="ARBA" id="ARBA00011073"/>
    </source>
</evidence>
<comment type="similarity">
    <text evidence="1">Belongs to the peptidase S8 family.</text>
</comment>
<dbReference type="PRINTS" id="PR00723">
    <property type="entry name" value="SUBTILISIN"/>
</dbReference>
<evidence type="ECO:0000313" key="10">
    <source>
        <dbReference type="Proteomes" id="UP001141434"/>
    </source>
</evidence>
<dbReference type="Proteomes" id="UP001141434">
    <property type="component" value="Unassembled WGS sequence"/>
</dbReference>
<evidence type="ECO:0000313" key="9">
    <source>
        <dbReference type="EMBL" id="KAJ5081492.1"/>
    </source>
</evidence>
<name>A0A9W9EGP6_9EURO</name>
<keyword evidence="6" id="KW-0865">Zymogen</keyword>
<evidence type="ECO:0000256" key="6">
    <source>
        <dbReference type="ARBA" id="ARBA00023145"/>
    </source>
</evidence>
<dbReference type="RefSeq" id="XP_056506779.1">
    <property type="nucleotide sequence ID" value="XM_056660281.1"/>
</dbReference>
<evidence type="ECO:0000256" key="2">
    <source>
        <dbReference type="ARBA" id="ARBA00022670"/>
    </source>
</evidence>
<feature type="chain" id="PRO_5040866989" description="Peptidase S8/S53 domain-containing protein" evidence="7">
    <location>
        <begin position="21"/>
        <end position="385"/>
    </location>
</feature>
<reference evidence="9" key="2">
    <citation type="journal article" date="2023" name="IMA Fungus">
        <title>Comparative genomic study of the Penicillium genus elucidates a diverse pangenome and 15 lateral gene transfer events.</title>
        <authorList>
            <person name="Petersen C."/>
            <person name="Sorensen T."/>
            <person name="Nielsen M.R."/>
            <person name="Sondergaard T.E."/>
            <person name="Sorensen J.L."/>
            <person name="Fitzpatrick D.A."/>
            <person name="Frisvad J.C."/>
            <person name="Nielsen K.L."/>
        </authorList>
    </citation>
    <scope>NUCLEOTIDE SEQUENCE</scope>
    <source>
        <strain evidence="9">IBT 34128</strain>
    </source>
</reference>
<sequence length="385" mass="42822">MKYQKWLLAIIGLTASTIHALPSTRRGSYPDPNAPQHLEKYDFDDFEDVDSADLVKRDLTTQYNAELPQGSISRPRTAPPFHAPYTYVFDESAGDGTFVYVIDTGFSTITPAYQKLVHEPQWIIPTFTPNNWDNLKNDPTDHGTCVGSLVAAYSYGIAKRTTLVIVKVSDKLDQKGDIRNFLEGLDLTIEDIQRKLQRDPKLKGKIFINLSRGRFRAAMHRLNAMTMIFAAAGNAVSRAPEPQNRQLQSYPQLWHNELPNMMIVGMATPAGHRSAGSYFPLQEVYGPFPMASGKTTWGTSLAAPQAAGLAAYIAGLPEKPKGFPDPLEDFDGYVDAMKTQLRLDSWIRPESKKGNPKPEAVPLISNQLQNHCKGRALDLCRCAII</sequence>
<organism evidence="9 10">
    <name type="scientific">Penicillium alfredii</name>
    <dbReference type="NCBI Taxonomy" id="1506179"/>
    <lineage>
        <taxon>Eukaryota</taxon>
        <taxon>Fungi</taxon>
        <taxon>Dikarya</taxon>
        <taxon>Ascomycota</taxon>
        <taxon>Pezizomycotina</taxon>
        <taxon>Eurotiomycetes</taxon>
        <taxon>Eurotiomycetidae</taxon>
        <taxon>Eurotiales</taxon>
        <taxon>Aspergillaceae</taxon>
        <taxon>Penicillium</taxon>
    </lineage>
</organism>
<dbReference type="GO" id="GO:0006508">
    <property type="term" value="P:proteolysis"/>
    <property type="evidence" value="ECO:0007669"/>
    <property type="project" value="UniProtKB-KW"/>
</dbReference>
<dbReference type="InterPro" id="IPR036852">
    <property type="entry name" value="Peptidase_S8/S53_dom_sf"/>
</dbReference>
<proteinExistence type="inferred from homology"/>